<keyword evidence="5" id="KW-1133">Transmembrane helix</keyword>
<dbReference type="AlphaFoldDB" id="A0A803MV86"/>
<dbReference type="GO" id="GO:0004497">
    <property type="term" value="F:monooxygenase activity"/>
    <property type="evidence" value="ECO:0007669"/>
    <property type="project" value="InterPro"/>
</dbReference>
<evidence type="ECO:0000256" key="5">
    <source>
        <dbReference type="SAM" id="Phobius"/>
    </source>
</evidence>
<dbReference type="PANTHER" id="PTHR24304:SF2">
    <property type="entry name" value="24-HYDROXYCHOLESTEROL 7-ALPHA-HYDROXYLASE"/>
    <property type="match status" value="1"/>
</dbReference>
<comment type="similarity">
    <text evidence="1">Belongs to the cytochrome P450 family.</text>
</comment>
<dbReference type="InterPro" id="IPR036396">
    <property type="entry name" value="Cyt_P450_sf"/>
</dbReference>
<dbReference type="GO" id="GO:0005506">
    <property type="term" value="F:iron ion binding"/>
    <property type="evidence" value="ECO:0007669"/>
    <property type="project" value="InterPro"/>
</dbReference>
<dbReference type="OMA" id="ESIAVMW"/>
<proteinExistence type="inferred from homology"/>
<keyword evidence="3" id="KW-0479">Metal-binding</keyword>
<evidence type="ECO:0000256" key="2">
    <source>
        <dbReference type="ARBA" id="ARBA00022617"/>
    </source>
</evidence>
<dbReference type="SUPFAM" id="SSF48264">
    <property type="entry name" value="Cytochrome P450"/>
    <property type="match status" value="1"/>
</dbReference>
<dbReference type="EnsemblPlants" id="AUR62035813-RA">
    <property type="protein sequence ID" value="AUR62035813-RA:cds"/>
    <property type="gene ID" value="AUR62035813"/>
</dbReference>
<evidence type="ECO:0000256" key="3">
    <source>
        <dbReference type="ARBA" id="ARBA00022723"/>
    </source>
</evidence>
<accession>A0A803MV86</accession>
<keyword evidence="5" id="KW-0812">Transmembrane</keyword>
<keyword evidence="2" id="KW-0349">Heme</keyword>
<protein>
    <submittedName>
        <fullName evidence="6">Uncharacterized protein</fullName>
    </submittedName>
</protein>
<evidence type="ECO:0000256" key="1">
    <source>
        <dbReference type="ARBA" id="ARBA00010617"/>
    </source>
</evidence>
<keyword evidence="4" id="KW-0408">Iron</keyword>
<dbReference type="GO" id="GO:0016705">
    <property type="term" value="F:oxidoreductase activity, acting on paired donors, with incorporation or reduction of molecular oxygen"/>
    <property type="evidence" value="ECO:0007669"/>
    <property type="project" value="InterPro"/>
</dbReference>
<dbReference type="PRINTS" id="PR00465">
    <property type="entry name" value="EP450IV"/>
</dbReference>
<evidence type="ECO:0000313" key="6">
    <source>
        <dbReference type="EnsemblPlants" id="AUR62035813-RA:cds"/>
    </source>
</evidence>
<dbReference type="GO" id="GO:0020037">
    <property type="term" value="F:heme binding"/>
    <property type="evidence" value="ECO:0007669"/>
    <property type="project" value="InterPro"/>
</dbReference>
<organism evidence="6 7">
    <name type="scientific">Chenopodium quinoa</name>
    <name type="common">Quinoa</name>
    <dbReference type="NCBI Taxonomy" id="63459"/>
    <lineage>
        <taxon>Eukaryota</taxon>
        <taxon>Viridiplantae</taxon>
        <taxon>Streptophyta</taxon>
        <taxon>Embryophyta</taxon>
        <taxon>Tracheophyta</taxon>
        <taxon>Spermatophyta</taxon>
        <taxon>Magnoliopsida</taxon>
        <taxon>eudicotyledons</taxon>
        <taxon>Gunneridae</taxon>
        <taxon>Pentapetalae</taxon>
        <taxon>Caryophyllales</taxon>
        <taxon>Chenopodiaceae</taxon>
        <taxon>Chenopodioideae</taxon>
        <taxon>Atripliceae</taxon>
        <taxon>Chenopodium</taxon>
    </lineage>
</organism>
<dbReference type="Gramene" id="AUR62035813-RA">
    <property type="protein sequence ID" value="AUR62035813-RA:cds"/>
    <property type="gene ID" value="AUR62035813"/>
</dbReference>
<sequence>MMNNKLQLFNVFFLIVATIVATKLILKTLLIKSSKRLPPVVKGRIPLIGGVARFVANPVEMLKEEYESLGSVFTINAVYKNITFLLEPDVSAYFFKAGESELSQKEVYGFTVPIFGPGIVYDAEYSVRKEQFHFFEESFRIDKLRGFVDYMSQEVQGNFGWFRGGGLKCRAVLVGGAGERESIAVMWLWKEGGFGGRTGGRGGCQG</sequence>
<dbReference type="Proteomes" id="UP000596660">
    <property type="component" value="Unplaced"/>
</dbReference>
<dbReference type="InterPro" id="IPR002403">
    <property type="entry name" value="Cyt_P450_E_grp-IV"/>
</dbReference>
<dbReference type="PANTHER" id="PTHR24304">
    <property type="entry name" value="CYTOCHROME P450 FAMILY 7"/>
    <property type="match status" value="1"/>
</dbReference>
<evidence type="ECO:0000313" key="7">
    <source>
        <dbReference type="Proteomes" id="UP000596660"/>
    </source>
</evidence>
<reference evidence="6" key="2">
    <citation type="submission" date="2021-03" db="UniProtKB">
        <authorList>
            <consortium name="EnsemblPlants"/>
        </authorList>
    </citation>
    <scope>IDENTIFICATION</scope>
</reference>
<evidence type="ECO:0000256" key="4">
    <source>
        <dbReference type="ARBA" id="ARBA00023004"/>
    </source>
</evidence>
<reference evidence="6" key="1">
    <citation type="journal article" date="2017" name="Nature">
        <title>The genome of Chenopodium quinoa.</title>
        <authorList>
            <person name="Jarvis D.E."/>
            <person name="Ho Y.S."/>
            <person name="Lightfoot D.J."/>
            <person name="Schmoeckel S.M."/>
            <person name="Li B."/>
            <person name="Borm T.J.A."/>
            <person name="Ohyanagi H."/>
            <person name="Mineta K."/>
            <person name="Michell C.T."/>
            <person name="Saber N."/>
            <person name="Kharbatia N.M."/>
            <person name="Rupper R.R."/>
            <person name="Sharp A.R."/>
            <person name="Dally N."/>
            <person name="Boughton B.A."/>
            <person name="Woo Y.H."/>
            <person name="Gao G."/>
            <person name="Schijlen E.G.W.M."/>
            <person name="Guo X."/>
            <person name="Momin A.A."/>
            <person name="Negrao S."/>
            <person name="Al-Babili S."/>
            <person name="Gehring C."/>
            <person name="Roessner U."/>
            <person name="Jung C."/>
            <person name="Murphy K."/>
            <person name="Arold S.T."/>
            <person name="Gojobori T."/>
            <person name="van der Linden C.G."/>
            <person name="van Loo E.N."/>
            <person name="Jellen E.N."/>
            <person name="Maughan P.J."/>
            <person name="Tester M."/>
        </authorList>
    </citation>
    <scope>NUCLEOTIDE SEQUENCE [LARGE SCALE GENOMIC DNA]</scope>
    <source>
        <strain evidence="6">cv. PI 614886</strain>
    </source>
</reference>
<dbReference type="Gene3D" id="1.10.630.10">
    <property type="entry name" value="Cytochrome P450"/>
    <property type="match status" value="1"/>
</dbReference>
<feature type="transmembrane region" description="Helical" evidence="5">
    <location>
        <begin position="6"/>
        <end position="26"/>
    </location>
</feature>
<keyword evidence="7" id="KW-1185">Reference proteome</keyword>
<keyword evidence="5" id="KW-0472">Membrane</keyword>
<dbReference type="InterPro" id="IPR050529">
    <property type="entry name" value="CYP450_sterol_14alpha_dmase"/>
</dbReference>
<name>A0A803MV86_CHEQI</name>